<evidence type="ECO:0000313" key="3">
    <source>
        <dbReference type="EMBL" id="STU52160.1"/>
    </source>
</evidence>
<name>A0A377YF60_KLEPN</name>
<sequence length="178" mass="20199">MGFYKTTQKAALDAWDNEIHQRAELKEKALEFAKKFGGKPVFCGDATDFRFHGLSFDAAPLIGHSSLWTLSRSQNGYTREPRGKSRIPRERRAEHLQLLDAWDEGRPTERISREPYWKALGLEWGMLILCGITHFRVGDVIYFKTSTTPSKGSGVIEIVESEYYDAEIALNMTGESHG</sequence>
<evidence type="ECO:0000313" key="7">
    <source>
        <dbReference type="Proteomes" id="UP000254387"/>
    </source>
</evidence>
<evidence type="ECO:0000313" key="1">
    <source>
        <dbReference type="EMBL" id="STT94073.1"/>
    </source>
</evidence>
<dbReference type="EMBL" id="UGLJ01000002">
    <property type="protein sequence ID" value="STT94073.1"/>
    <property type="molecule type" value="Genomic_DNA"/>
</dbReference>
<evidence type="ECO:0000313" key="2">
    <source>
        <dbReference type="EMBL" id="STT94518.1"/>
    </source>
</evidence>
<dbReference type="AlphaFoldDB" id="A0A377YF60"/>
<accession>A0A377YF60</accession>
<dbReference type="EMBL" id="UGLJ01000002">
    <property type="protein sequence ID" value="STT94518.1"/>
    <property type="molecule type" value="Genomic_DNA"/>
</dbReference>
<dbReference type="RefSeq" id="WP_115244556.1">
    <property type="nucleotide sequence ID" value="NZ_CAJZXG010000006.1"/>
</dbReference>
<organism evidence="3 6">
    <name type="scientific">Klebsiella pneumoniae</name>
    <dbReference type="NCBI Taxonomy" id="573"/>
    <lineage>
        <taxon>Bacteria</taxon>
        <taxon>Pseudomonadati</taxon>
        <taxon>Pseudomonadota</taxon>
        <taxon>Gammaproteobacteria</taxon>
        <taxon>Enterobacterales</taxon>
        <taxon>Enterobacteriaceae</taxon>
        <taxon>Klebsiella/Raoultella group</taxon>
        <taxon>Klebsiella</taxon>
        <taxon>Klebsiella pneumoniae complex</taxon>
    </lineage>
</organism>
<reference evidence="5 6" key="1">
    <citation type="submission" date="2018-06" db="EMBL/GenBank/DDBJ databases">
        <authorList>
            <consortium name="Pathogen Informatics"/>
            <person name="Doyle S."/>
        </authorList>
    </citation>
    <scope>NUCLEOTIDE SEQUENCE [LARGE SCALE GENOMIC DNA]</scope>
    <source>
        <strain evidence="3 6">NCTC5051</strain>
        <strain evidence="1 5">NCTC5052</strain>
        <strain evidence="4 7">NCTC5053</strain>
    </source>
</reference>
<dbReference type="Proteomes" id="UP000254141">
    <property type="component" value="Unassembled WGS sequence"/>
</dbReference>
<dbReference type="EMBL" id="UGMN01000004">
    <property type="protein sequence ID" value="STV62385.1"/>
    <property type="molecule type" value="Genomic_DNA"/>
</dbReference>
<dbReference type="Proteomes" id="UP000254103">
    <property type="component" value="Unassembled WGS sequence"/>
</dbReference>
<evidence type="ECO:0000313" key="6">
    <source>
        <dbReference type="Proteomes" id="UP000254141"/>
    </source>
</evidence>
<dbReference type="EMBL" id="UGLU01000001">
    <property type="protein sequence ID" value="STU52160.1"/>
    <property type="molecule type" value="Genomic_DNA"/>
</dbReference>
<evidence type="ECO:0000313" key="5">
    <source>
        <dbReference type="Proteomes" id="UP000254103"/>
    </source>
</evidence>
<gene>
    <name evidence="3" type="ORF">NCTC5051_03344</name>
    <name evidence="1" type="ORF">NCTC5052_02495</name>
    <name evidence="2" type="ORF">NCTC5052_02957</name>
    <name evidence="4" type="ORF">NCTC5053_06569</name>
</gene>
<evidence type="ECO:0000313" key="4">
    <source>
        <dbReference type="EMBL" id="STV62385.1"/>
    </source>
</evidence>
<proteinExistence type="predicted"/>
<dbReference type="Proteomes" id="UP000254387">
    <property type="component" value="Unassembled WGS sequence"/>
</dbReference>
<protein>
    <submittedName>
        <fullName evidence="3">Uncharacterized protein</fullName>
    </submittedName>
</protein>